<dbReference type="CDD" id="cd03386">
    <property type="entry name" value="PAP2_Aur1_like"/>
    <property type="match status" value="1"/>
</dbReference>
<keyword evidence="1" id="KW-1133">Transmembrane helix</keyword>
<dbReference type="AlphaFoldDB" id="A0A7V6TYN8"/>
<keyword evidence="1" id="KW-0472">Membrane</keyword>
<feature type="transmembrane region" description="Helical" evidence="1">
    <location>
        <begin position="227"/>
        <end position="246"/>
    </location>
</feature>
<name>A0A7V6TYN8_9HYPH</name>
<feature type="transmembrane region" description="Helical" evidence="1">
    <location>
        <begin position="21"/>
        <end position="41"/>
    </location>
</feature>
<evidence type="ECO:0000313" key="3">
    <source>
        <dbReference type="EMBL" id="HHV66877.1"/>
    </source>
</evidence>
<gene>
    <name evidence="3" type="ORF">GXX48_04430</name>
</gene>
<feature type="transmembrane region" description="Helical" evidence="1">
    <location>
        <begin position="95"/>
        <end position="118"/>
    </location>
</feature>
<dbReference type="Pfam" id="PF14378">
    <property type="entry name" value="PAP2_3"/>
    <property type="match status" value="1"/>
</dbReference>
<feature type="transmembrane region" description="Helical" evidence="1">
    <location>
        <begin position="167"/>
        <end position="185"/>
    </location>
</feature>
<comment type="caution">
    <text evidence="3">The sequence shown here is derived from an EMBL/GenBank/DDBJ whole genome shotgun (WGS) entry which is preliminary data.</text>
</comment>
<organism evidence="3 4">
    <name type="scientific">Brucella intermedia</name>
    <dbReference type="NCBI Taxonomy" id="94625"/>
    <lineage>
        <taxon>Bacteria</taxon>
        <taxon>Pseudomonadati</taxon>
        <taxon>Pseudomonadota</taxon>
        <taxon>Alphaproteobacteria</taxon>
        <taxon>Hyphomicrobiales</taxon>
        <taxon>Brucellaceae</taxon>
        <taxon>Brucella/Ochrobactrum group</taxon>
        <taxon>Brucella</taxon>
    </lineage>
</organism>
<feature type="non-terminal residue" evidence="3">
    <location>
        <position position="282"/>
    </location>
</feature>
<reference evidence="3 4" key="1">
    <citation type="journal article" date="2020" name="Biotechnol. Biofuels">
        <title>New insights from the biogas microbiome by comprehensive genome-resolved metagenomics of nearly 1600 species originating from multiple anaerobic digesters.</title>
        <authorList>
            <person name="Campanaro S."/>
            <person name="Treu L."/>
            <person name="Rodriguez-R L.M."/>
            <person name="Kovalovszki A."/>
            <person name="Ziels R.M."/>
            <person name="Maus I."/>
            <person name="Zhu X."/>
            <person name="Kougias P.G."/>
            <person name="Basile A."/>
            <person name="Luo G."/>
            <person name="Schluter A."/>
            <person name="Konstantinidis K.T."/>
            <person name="Angelidaki I."/>
        </authorList>
    </citation>
    <scope>NUCLEOTIDE SEQUENCE [LARGE SCALE GENOMIC DNA]</scope>
    <source>
        <strain evidence="3">AS04akNAM_66</strain>
    </source>
</reference>
<protein>
    <submittedName>
        <fullName evidence="3">Serine/threonine protein phosphatase</fullName>
    </submittedName>
</protein>
<dbReference type="InterPro" id="IPR026841">
    <property type="entry name" value="Aur1/Ipt1"/>
</dbReference>
<accession>A0A7V6TYN8</accession>
<feature type="domain" description="Inositolphosphotransferase Aur1/Ipt1" evidence="2">
    <location>
        <begin position="71"/>
        <end position="204"/>
    </location>
</feature>
<sequence>MTVHLTEREGYSRRPVVRRAILWLLFLAPFFYLTYGTANWIASQQSHVPNLAFAWENRVPFIAWSIVPYWSVNLFYAVALFVNDSPEQVDRLAKRYLTAQIIAVLCFVAFPLTATFVKPATAGIPGFMFDVLGGFDKPFNQAPSLHIALLIIIWDQMRRVMGGAVRVVWHVWCLLIGLSVLTTYQHHAVDIPAGALLGLFALWLFPRNGSSPFAGFQLTTNPKARRLGLYYLAGAVLFLALGIHGLSMTGYAIFWLWPATALAIVALGYFGAGAGIFQKQTD</sequence>
<proteinExistence type="predicted"/>
<feature type="transmembrane region" description="Helical" evidence="1">
    <location>
        <begin position="61"/>
        <end position="83"/>
    </location>
</feature>
<dbReference type="Proteomes" id="UP000551563">
    <property type="component" value="Unassembled WGS sequence"/>
</dbReference>
<feature type="transmembrane region" description="Helical" evidence="1">
    <location>
        <begin position="138"/>
        <end position="155"/>
    </location>
</feature>
<evidence type="ECO:0000259" key="2">
    <source>
        <dbReference type="Pfam" id="PF14378"/>
    </source>
</evidence>
<evidence type="ECO:0000256" key="1">
    <source>
        <dbReference type="SAM" id="Phobius"/>
    </source>
</evidence>
<feature type="transmembrane region" description="Helical" evidence="1">
    <location>
        <begin position="252"/>
        <end position="277"/>
    </location>
</feature>
<feature type="transmembrane region" description="Helical" evidence="1">
    <location>
        <begin position="191"/>
        <end position="206"/>
    </location>
</feature>
<evidence type="ECO:0000313" key="4">
    <source>
        <dbReference type="Proteomes" id="UP000551563"/>
    </source>
</evidence>
<keyword evidence="1" id="KW-0812">Transmembrane</keyword>
<dbReference type="EMBL" id="DUMN01000139">
    <property type="protein sequence ID" value="HHV66877.1"/>
    <property type="molecule type" value="Genomic_DNA"/>
</dbReference>
<dbReference type="GO" id="GO:0016020">
    <property type="term" value="C:membrane"/>
    <property type="evidence" value="ECO:0007669"/>
    <property type="project" value="UniProtKB-SubCell"/>
</dbReference>